<dbReference type="GO" id="GO:0046872">
    <property type="term" value="F:metal ion binding"/>
    <property type="evidence" value="ECO:0007669"/>
    <property type="project" value="UniProtKB-KW"/>
</dbReference>
<dbReference type="PANTHER" id="PTHR10617:SF107">
    <property type="entry name" value="ELECTRON TRANSFER FLAVOPROTEIN-UBIQUINONE OXIDOREDUCTASE, MITOCHONDRIAL"/>
    <property type="match status" value="1"/>
</dbReference>
<keyword evidence="8 14" id="KW-0249">Electron transport</keyword>
<evidence type="ECO:0000256" key="10">
    <source>
        <dbReference type="ARBA" id="ARBA00023004"/>
    </source>
</evidence>
<dbReference type="GO" id="GO:0051539">
    <property type="term" value="F:4 iron, 4 sulfur cluster binding"/>
    <property type="evidence" value="ECO:0007669"/>
    <property type="project" value="UniProtKB-UniRule"/>
</dbReference>
<gene>
    <name evidence="16" type="ORF">EGH82_09690</name>
</gene>
<keyword evidence="11 14" id="KW-0411">Iron-sulfur</keyword>
<keyword evidence="7 14" id="KW-0274">FAD</keyword>
<comment type="function">
    <text evidence="2 14">Accepts electrons from ETF and reduces ubiquinone.</text>
</comment>
<evidence type="ECO:0000256" key="4">
    <source>
        <dbReference type="ARBA" id="ARBA00022485"/>
    </source>
</evidence>
<proteinExistence type="predicted"/>
<evidence type="ECO:0000256" key="6">
    <source>
        <dbReference type="ARBA" id="ARBA00022723"/>
    </source>
</evidence>
<name>A0A3N3E0N3_9VIBR</name>
<dbReference type="InterPro" id="IPR017896">
    <property type="entry name" value="4Fe4S_Fe-S-bd"/>
</dbReference>
<dbReference type="Pfam" id="PF13450">
    <property type="entry name" value="NAD_binding_8"/>
    <property type="match status" value="1"/>
</dbReference>
<dbReference type="EMBL" id="RKIK01000023">
    <property type="protein sequence ID" value="ROV60305.1"/>
    <property type="molecule type" value="Genomic_DNA"/>
</dbReference>
<reference evidence="16 17" key="1">
    <citation type="submission" date="2018-11" db="EMBL/GenBank/DDBJ databases">
        <title>Vibrio ponticus strain CAIM 1751 pathogenic for the snapper Lutjanus guttatus.</title>
        <authorList>
            <person name="Soto-Rodriguez S."/>
            <person name="Lozano-Olvera R."/>
            <person name="Gomez-Gil B."/>
        </authorList>
    </citation>
    <scope>NUCLEOTIDE SEQUENCE [LARGE SCALE GENOMIC DNA]</scope>
    <source>
        <strain evidence="16 17">CAIM 1751</strain>
    </source>
</reference>
<dbReference type="SUPFAM" id="SSF54373">
    <property type="entry name" value="FAD-linked reductases, C-terminal domain"/>
    <property type="match status" value="1"/>
</dbReference>
<accession>A0A3N3E0N3</accession>
<evidence type="ECO:0000256" key="1">
    <source>
        <dbReference type="ARBA" id="ARBA00001974"/>
    </source>
</evidence>
<evidence type="ECO:0000313" key="17">
    <source>
        <dbReference type="Proteomes" id="UP000278792"/>
    </source>
</evidence>
<evidence type="ECO:0000256" key="14">
    <source>
        <dbReference type="RuleBase" id="RU366068"/>
    </source>
</evidence>
<dbReference type="Gene3D" id="3.30.70.20">
    <property type="match status" value="1"/>
</dbReference>
<sequence>MERDCMEFDVLIVGAGPAGLSAACKIKQLAAEQQQDISVCVVEKGSEVGAHILSGALFDTTSLAELFPQWQSFGAPLQTAVTEDKTCYLTSENDSYELAPWAVPKSLHNHDNYIISLGNLCRWLAEQAESLGVEVYAGFSAAHPIIDDGRVKGVVTGDMGLDKAGEQKANFEPGIELRAQFTLFAEGARGHLGKQVIKYFQLDSEQVAQHYAIGFKELWQVPSEQHQPGLVVHGTGWPLQKEATGGSYLYHLENNQVAVGLIVDLNYSNPHLSPFEEFQRLKHHPLFSQYLKNGKRISYGARAITKGGYHSLPTQQFAGGLLIGCDAGTLNPAKIKGTHTAMKSGMLAAESVVEALANKTEMADYQKHFEQSWLYDELYKARNFSHGIHRYGTLGGGGIALLEQSILNGNAPWNIRCDRPDYQTLMLANSSQVIEYPKPDGLLSFDRLSSVFLSNIYHEENQPCHLRLQSERIPIEQNLELYAEPAQRYCPAGVYEIVQDQQQTTLSSATEARAQPVLQINAANCIHCKTCDIKDPSQNIDWTPPEGGGGPNYPNM</sequence>
<dbReference type="PROSITE" id="PS51257">
    <property type="entry name" value="PROKAR_LIPOPROTEIN"/>
    <property type="match status" value="1"/>
</dbReference>
<dbReference type="InterPro" id="IPR007859">
    <property type="entry name" value="ETF-QO/FixX_C"/>
</dbReference>
<keyword evidence="5 14" id="KW-0285">Flavoprotein</keyword>
<dbReference type="PANTHER" id="PTHR10617">
    <property type="entry name" value="ELECTRON TRANSFER FLAVOPROTEIN-UBIQUINONE OXIDOREDUCTASE"/>
    <property type="match status" value="1"/>
</dbReference>
<dbReference type="SUPFAM" id="SSF51905">
    <property type="entry name" value="FAD/NAD(P)-binding domain"/>
    <property type="match status" value="1"/>
</dbReference>
<evidence type="ECO:0000256" key="11">
    <source>
        <dbReference type="ARBA" id="ARBA00023014"/>
    </source>
</evidence>
<evidence type="ECO:0000256" key="12">
    <source>
        <dbReference type="ARBA" id="ARBA00023075"/>
    </source>
</evidence>
<dbReference type="FunFam" id="3.30.70.20:FF:000012">
    <property type="entry name" value="Electron transfer flavoprotein-ubiquinone oxidoreductase, mitochondrial"/>
    <property type="match status" value="1"/>
</dbReference>
<dbReference type="InterPro" id="IPR049398">
    <property type="entry name" value="ETF-QO/FixC_UQ-bd"/>
</dbReference>
<evidence type="ECO:0000256" key="9">
    <source>
        <dbReference type="ARBA" id="ARBA00023002"/>
    </source>
</evidence>
<dbReference type="GO" id="GO:0004174">
    <property type="term" value="F:electron-transferring-flavoprotein dehydrogenase activity"/>
    <property type="evidence" value="ECO:0007669"/>
    <property type="project" value="UniProtKB-UniRule"/>
</dbReference>
<feature type="domain" description="4Fe-4S ferredoxin-type" evidence="15">
    <location>
        <begin position="516"/>
        <end position="545"/>
    </location>
</feature>
<dbReference type="EC" id="1.5.5.1" evidence="14"/>
<dbReference type="InterPro" id="IPR040156">
    <property type="entry name" value="ETF-QO"/>
</dbReference>
<comment type="cofactor">
    <cofactor evidence="1 14">
        <name>FAD</name>
        <dbReference type="ChEBI" id="CHEBI:57692"/>
    </cofactor>
</comment>
<keyword evidence="10 14" id="KW-0408">Iron</keyword>
<evidence type="ECO:0000259" key="15">
    <source>
        <dbReference type="PROSITE" id="PS51379"/>
    </source>
</evidence>
<dbReference type="SUPFAM" id="SSF54862">
    <property type="entry name" value="4Fe-4S ferredoxins"/>
    <property type="match status" value="1"/>
</dbReference>
<comment type="catalytic activity">
    <reaction evidence="13 14">
        <text>a ubiquinone + reduced [electron-transfer flavoprotein] = a ubiquinol + oxidized [electron-transfer flavoprotein] + H(+)</text>
        <dbReference type="Rhea" id="RHEA:24052"/>
        <dbReference type="Rhea" id="RHEA-COMP:9565"/>
        <dbReference type="Rhea" id="RHEA-COMP:9566"/>
        <dbReference type="Rhea" id="RHEA-COMP:10685"/>
        <dbReference type="Rhea" id="RHEA-COMP:10686"/>
        <dbReference type="ChEBI" id="CHEBI:15378"/>
        <dbReference type="ChEBI" id="CHEBI:16389"/>
        <dbReference type="ChEBI" id="CHEBI:17976"/>
        <dbReference type="ChEBI" id="CHEBI:57692"/>
        <dbReference type="ChEBI" id="CHEBI:58307"/>
        <dbReference type="EC" id="1.5.5.1"/>
    </reaction>
</comment>
<organism evidence="16 17">
    <name type="scientific">Vibrio ponticus</name>
    <dbReference type="NCBI Taxonomy" id="265668"/>
    <lineage>
        <taxon>Bacteria</taxon>
        <taxon>Pseudomonadati</taxon>
        <taxon>Pseudomonadota</taxon>
        <taxon>Gammaproteobacteria</taxon>
        <taxon>Vibrionales</taxon>
        <taxon>Vibrionaceae</taxon>
        <taxon>Vibrio</taxon>
    </lineage>
</organism>
<dbReference type="Proteomes" id="UP000278792">
    <property type="component" value="Unassembled WGS sequence"/>
</dbReference>
<dbReference type="InterPro" id="IPR036188">
    <property type="entry name" value="FAD/NAD-bd_sf"/>
</dbReference>
<evidence type="ECO:0000313" key="16">
    <source>
        <dbReference type="EMBL" id="ROV60305.1"/>
    </source>
</evidence>
<evidence type="ECO:0000256" key="5">
    <source>
        <dbReference type="ARBA" id="ARBA00022630"/>
    </source>
</evidence>
<dbReference type="Gene3D" id="3.30.9.90">
    <property type="match status" value="1"/>
</dbReference>
<keyword evidence="12 14" id="KW-0830">Ubiquinone</keyword>
<evidence type="ECO:0000256" key="13">
    <source>
        <dbReference type="ARBA" id="ARBA00052682"/>
    </source>
</evidence>
<keyword evidence="6 14" id="KW-0479">Metal-binding</keyword>
<dbReference type="Gene3D" id="3.50.50.60">
    <property type="entry name" value="FAD/NAD(P)-binding domain"/>
    <property type="match status" value="1"/>
</dbReference>
<dbReference type="AlphaFoldDB" id="A0A3N3E0N3"/>
<dbReference type="Pfam" id="PF21162">
    <property type="entry name" value="ETFQO_UQ-bd"/>
    <property type="match status" value="1"/>
</dbReference>
<evidence type="ECO:0000256" key="8">
    <source>
        <dbReference type="ARBA" id="ARBA00022982"/>
    </source>
</evidence>
<keyword evidence="4" id="KW-0004">4Fe-4S</keyword>
<protein>
    <recommendedName>
        <fullName evidence="14">Electron transfer flavoprotein-ubiquinone oxidoreductase</fullName>
        <shortName evidence="14">ETF-QO</shortName>
        <ecNumber evidence="14">1.5.5.1</ecNumber>
    </recommendedName>
</protein>
<comment type="cofactor">
    <cofactor evidence="14">
        <name>[4Fe-4S] cluster</name>
        <dbReference type="ChEBI" id="CHEBI:49883"/>
    </cofactor>
    <text evidence="14">Binds 1 [4Fe-4S] cluster.</text>
</comment>
<dbReference type="PROSITE" id="PS51379">
    <property type="entry name" value="4FE4S_FER_2"/>
    <property type="match status" value="1"/>
</dbReference>
<evidence type="ECO:0000256" key="3">
    <source>
        <dbReference type="ARBA" id="ARBA00022448"/>
    </source>
</evidence>
<keyword evidence="3 14" id="KW-0813">Transport</keyword>
<evidence type="ECO:0000256" key="7">
    <source>
        <dbReference type="ARBA" id="ARBA00022827"/>
    </source>
</evidence>
<dbReference type="Pfam" id="PF05187">
    <property type="entry name" value="Fer4_ETF_QO"/>
    <property type="match status" value="1"/>
</dbReference>
<dbReference type="PRINTS" id="PR00420">
    <property type="entry name" value="RNGMNOXGNASE"/>
</dbReference>
<comment type="caution">
    <text evidence="16">The sequence shown here is derived from an EMBL/GenBank/DDBJ whole genome shotgun (WGS) entry which is preliminary data.</text>
</comment>
<evidence type="ECO:0000256" key="2">
    <source>
        <dbReference type="ARBA" id="ARBA00002819"/>
    </source>
</evidence>
<keyword evidence="9 14" id="KW-0560">Oxidoreductase</keyword>